<sequence>MLWSERVLLSATVLYAAPPFPL</sequence>
<proteinExistence type="predicted"/>
<name>A0A2W4U364_9CYAN</name>
<gene>
    <name evidence="1" type="ORF">DCF25_13615</name>
</gene>
<dbReference type="NCBIfam" id="NF012209">
    <property type="entry name" value="LEPR-8K"/>
    <property type="match status" value="1"/>
</dbReference>
<evidence type="ECO:0000313" key="1">
    <source>
        <dbReference type="EMBL" id="PZO15383.1"/>
    </source>
</evidence>
<dbReference type="EMBL" id="QBMC01000093">
    <property type="protein sequence ID" value="PZO15383.1"/>
    <property type="molecule type" value="Genomic_DNA"/>
</dbReference>
<comment type="caution">
    <text evidence="1">The sequence shown here is derived from an EMBL/GenBank/DDBJ whole genome shotgun (WGS) entry which is preliminary data.</text>
</comment>
<organism evidence="1 2">
    <name type="scientific">Leptolyngbya foveolarum</name>
    <dbReference type="NCBI Taxonomy" id="47253"/>
    <lineage>
        <taxon>Bacteria</taxon>
        <taxon>Bacillati</taxon>
        <taxon>Cyanobacteriota</taxon>
        <taxon>Cyanophyceae</taxon>
        <taxon>Leptolyngbyales</taxon>
        <taxon>Leptolyngbyaceae</taxon>
        <taxon>Leptolyngbya group</taxon>
        <taxon>Leptolyngbya</taxon>
    </lineage>
</organism>
<reference evidence="2" key="1">
    <citation type="submission" date="2018-04" db="EMBL/GenBank/DDBJ databases">
        <authorList>
            <person name="Cornet L."/>
        </authorList>
    </citation>
    <scope>NUCLEOTIDE SEQUENCE [LARGE SCALE GENOMIC DNA]</scope>
</reference>
<accession>A0A2W4U364</accession>
<dbReference type="AlphaFoldDB" id="A0A2W4U364"/>
<dbReference type="Proteomes" id="UP000249354">
    <property type="component" value="Unassembled WGS sequence"/>
</dbReference>
<reference evidence="1 2" key="2">
    <citation type="submission" date="2018-06" db="EMBL/GenBank/DDBJ databases">
        <title>Metagenomic assembly of (sub)arctic Cyanobacteria and their associated microbiome from non-axenic cultures.</title>
        <authorList>
            <person name="Baurain D."/>
        </authorList>
    </citation>
    <scope>NUCLEOTIDE SEQUENCE [LARGE SCALE GENOMIC DNA]</scope>
    <source>
        <strain evidence="1">ULC129bin1</strain>
    </source>
</reference>
<dbReference type="InterPro" id="IPR053786">
    <property type="entry name" value="LEPRxLL_CS"/>
</dbReference>
<evidence type="ECO:0000313" key="2">
    <source>
        <dbReference type="Proteomes" id="UP000249354"/>
    </source>
</evidence>
<protein>
    <submittedName>
        <fullName evidence="1">Uncharacterized protein</fullName>
    </submittedName>
</protein>